<feature type="non-terminal residue" evidence="7">
    <location>
        <position position="1"/>
    </location>
</feature>
<dbReference type="Proteomes" id="UP000682733">
    <property type="component" value="Unassembled WGS sequence"/>
</dbReference>
<evidence type="ECO:0000313" key="9">
    <source>
        <dbReference type="Proteomes" id="UP000677228"/>
    </source>
</evidence>
<evidence type="ECO:0000259" key="6">
    <source>
        <dbReference type="PROSITE" id="PS50158"/>
    </source>
</evidence>
<dbReference type="SUPFAM" id="SSF90209">
    <property type="entry name" value="Ran binding protein zinc finger-like"/>
    <property type="match status" value="1"/>
</dbReference>
<dbReference type="Gene3D" id="4.10.1060.10">
    <property type="entry name" value="Zinc finger, RanBP2-type"/>
    <property type="match status" value="1"/>
</dbReference>
<dbReference type="GO" id="GO:0003676">
    <property type="term" value="F:nucleic acid binding"/>
    <property type="evidence" value="ECO:0007669"/>
    <property type="project" value="InterPro"/>
</dbReference>
<dbReference type="PROSITE" id="PS50158">
    <property type="entry name" value="ZF_CCHC"/>
    <property type="match status" value="1"/>
</dbReference>
<evidence type="ECO:0000256" key="4">
    <source>
        <dbReference type="PROSITE-ProRule" id="PRU00047"/>
    </source>
</evidence>
<dbReference type="AlphaFoldDB" id="A0A8S2DQV8"/>
<dbReference type="EMBL" id="CAJNOK010005685">
    <property type="protein sequence ID" value="CAF0980961.1"/>
    <property type="molecule type" value="Genomic_DNA"/>
</dbReference>
<protein>
    <recommendedName>
        <fullName evidence="6">CCHC-type domain-containing protein</fullName>
    </recommendedName>
</protein>
<comment type="caution">
    <text evidence="7">The sequence shown here is derived from an EMBL/GenBank/DDBJ whole genome shotgun (WGS) entry which is preliminary data.</text>
</comment>
<keyword evidence="3" id="KW-0862">Zinc</keyword>
<feature type="region of interest" description="Disordered" evidence="5">
    <location>
        <begin position="170"/>
        <end position="229"/>
    </location>
</feature>
<evidence type="ECO:0000256" key="3">
    <source>
        <dbReference type="ARBA" id="ARBA00022833"/>
    </source>
</evidence>
<feature type="compositionally biased region" description="Acidic residues" evidence="5">
    <location>
        <begin position="200"/>
        <end position="214"/>
    </location>
</feature>
<dbReference type="PROSITE" id="PS01358">
    <property type="entry name" value="ZF_RANBP2_1"/>
    <property type="match status" value="1"/>
</dbReference>
<dbReference type="SUPFAM" id="SSF57756">
    <property type="entry name" value="Retrovirus zinc finger-like domains"/>
    <property type="match status" value="1"/>
</dbReference>
<dbReference type="InterPro" id="IPR001876">
    <property type="entry name" value="Znf_RanBP2"/>
</dbReference>
<feature type="compositionally biased region" description="Acidic residues" evidence="5">
    <location>
        <begin position="177"/>
        <end position="189"/>
    </location>
</feature>
<evidence type="ECO:0000256" key="1">
    <source>
        <dbReference type="ARBA" id="ARBA00022723"/>
    </source>
</evidence>
<dbReference type="InterPro" id="IPR001878">
    <property type="entry name" value="Znf_CCHC"/>
</dbReference>
<accession>A0A8S2DQV8</accession>
<keyword evidence="1" id="KW-0479">Metal-binding</keyword>
<reference evidence="7" key="1">
    <citation type="submission" date="2021-02" db="EMBL/GenBank/DDBJ databases">
        <authorList>
            <person name="Nowell W R."/>
        </authorList>
    </citation>
    <scope>NUCLEOTIDE SEQUENCE</scope>
</reference>
<evidence type="ECO:0000256" key="2">
    <source>
        <dbReference type="ARBA" id="ARBA00022771"/>
    </source>
</evidence>
<dbReference type="Proteomes" id="UP000677228">
    <property type="component" value="Unassembled WGS sequence"/>
</dbReference>
<dbReference type="GO" id="GO:0008270">
    <property type="term" value="F:zinc ion binding"/>
    <property type="evidence" value="ECO:0007669"/>
    <property type="project" value="UniProtKB-KW"/>
</dbReference>
<proteinExistence type="predicted"/>
<dbReference type="InterPro" id="IPR036443">
    <property type="entry name" value="Znf_RanBP2_sf"/>
</dbReference>
<keyword evidence="2 4" id="KW-0863">Zinc-finger</keyword>
<evidence type="ECO:0000256" key="5">
    <source>
        <dbReference type="SAM" id="MobiDB-lite"/>
    </source>
</evidence>
<name>A0A8S2DQV8_9BILA</name>
<dbReference type="EMBL" id="CAJOBA010005691">
    <property type="protein sequence ID" value="CAF3751568.1"/>
    <property type="molecule type" value="Genomic_DNA"/>
</dbReference>
<evidence type="ECO:0000313" key="7">
    <source>
        <dbReference type="EMBL" id="CAF0980961.1"/>
    </source>
</evidence>
<dbReference type="InterPro" id="IPR036875">
    <property type="entry name" value="Znf_CCHC_sf"/>
</dbReference>
<evidence type="ECO:0000313" key="8">
    <source>
        <dbReference type="EMBL" id="CAF3751568.1"/>
    </source>
</evidence>
<organism evidence="7 9">
    <name type="scientific">Didymodactylos carnosus</name>
    <dbReference type="NCBI Taxonomy" id="1234261"/>
    <lineage>
        <taxon>Eukaryota</taxon>
        <taxon>Metazoa</taxon>
        <taxon>Spiralia</taxon>
        <taxon>Gnathifera</taxon>
        <taxon>Rotifera</taxon>
        <taxon>Eurotatoria</taxon>
        <taxon>Bdelloidea</taxon>
        <taxon>Philodinida</taxon>
        <taxon>Philodinidae</taxon>
        <taxon>Didymodactylos</taxon>
    </lineage>
</organism>
<sequence length="229" mass="25829">NDTWTSMWTRLHKPIKVFKEYKKCDAFDDDKYTKIYMSEYGIDNVKGGSYSQIKLEDDQMKILTKKLRSSQDQCLKCGKKGHFIQKCFASTWDCIKCTYSNLNSLSSCSMCDTINPMASSSICCQKKRKIKSTNSNAKRFQYKKGSYKCRCTCDTDKDDDLVTNSGTCKDDGSTTDNDTDEDGQSDSDTSDNTSSATDNDANDDDDEDNSETDVDSITTSDTDEDDDSY</sequence>
<feature type="compositionally biased region" description="Low complexity" evidence="5">
    <location>
        <begin position="190"/>
        <end position="199"/>
    </location>
</feature>
<gene>
    <name evidence="7" type="ORF">OVA965_LOCUS13583</name>
    <name evidence="8" type="ORF">TMI583_LOCUS13586</name>
</gene>
<feature type="domain" description="CCHC-type" evidence="6">
    <location>
        <begin position="74"/>
        <end position="87"/>
    </location>
</feature>